<dbReference type="CDD" id="cd00570">
    <property type="entry name" value="GST_N_family"/>
    <property type="match status" value="1"/>
</dbReference>
<organism evidence="3 4">
    <name type="scientific">Emiliania huxleyi (strain CCMP1516)</name>
    <dbReference type="NCBI Taxonomy" id="280463"/>
    <lineage>
        <taxon>Eukaryota</taxon>
        <taxon>Haptista</taxon>
        <taxon>Haptophyta</taxon>
        <taxon>Prymnesiophyceae</taxon>
        <taxon>Isochrysidales</taxon>
        <taxon>Noelaerhabdaceae</taxon>
        <taxon>Emiliania</taxon>
    </lineage>
</organism>
<dbReference type="InterPro" id="IPR010987">
    <property type="entry name" value="Glutathione-S-Trfase_C-like"/>
</dbReference>
<dbReference type="Pfam" id="PF08282">
    <property type="entry name" value="Hydrolase_3"/>
    <property type="match status" value="2"/>
</dbReference>
<evidence type="ECO:0000259" key="1">
    <source>
        <dbReference type="PROSITE" id="PS50404"/>
    </source>
</evidence>
<sequence length="552" mass="59398">MSLSLFTVSLAAISPRKSIVVTDVDGTLFSFAGRDLSDGNRRALTECVESGVHVSLATGRIPGPWFDALKEQVPGIGACVFGNGALVVDGSGSPIWESQLPDEIVAAVREYTLGGCAGGDSAARLCVLAATRWEPGAPHAIRYVELSPDGSPSAITSLIERAGEPDAVLLPSLDGLEARGVLKFVIWTLPGEDGWASMDATVCELRARLEGLGATILHHGDRWCEVLPPGVDKGSGVLKLLSSLGVAPEDALAVGDAENDLSMLRIVGIGAAPANAQPAALAAADVVVPSNSDDGVAAAIRKYVLPEEGANMLDFYTLDMCPFAQRCWIVLEELGASYSRRAVNLRGSEEERASALPMPWGSRLGTARYEREVNPRGKVPALRDAETGVTLFESLLINEYLAERQEGGPLLPADPAARARIRLWNEHCDSQLAVAHFTLLMNKDAPSEEAKRAALDAALDVYEARLVGPYLLGDAFTLADANALPFFERLDFSLRHYKQIDALARHPRTRRWLDLALSRECFRATRQPEAKLVELYDKFLEADYAFGGLNKN</sequence>
<dbReference type="InterPro" id="IPR004045">
    <property type="entry name" value="Glutathione_S-Trfase_N"/>
</dbReference>
<evidence type="ECO:0000259" key="2">
    <source>
        <dbReference type="PROSITE" id="PS50405"/>
    </source>
</evidence>
<evidence type="ECO:0008006" key="5">
    <source>
        <dbReference type="Google" id="ProtNLM"/>
    </source>
</evidence>
<dbReference type="InterPro" id="IPR036412">
    <property type="entry name" value="HAD-like_sf"/>
</dbReference>
<dbReference type="GO" id="GO:0005737">
    <property type="term" value="C:cytoplasm"/>
    <property type="evidence" value="ECO:0007669"/>
    <property type="project" value="TreeGrafter"/>
</dbReference>
<dbReference type="Gene3D" id="3.40.30.10">
    <property type="entry name" value="Glutaredoxin"/>
    <property type="match status" value="1"/>
</dbReference>
<dbReference type="Proteomes" id="UP000013827">
    <property type="component" value="Unassembled WGS sequence"/>
</dbReference>
<dbReference type="AlphaFoldDB" id="A0A0D3J0Q2"/>
<reference evidence="3" key="2">
    <citation type="submission" date="2024-10" db="UniProtKB">
        <authorList>
            <consortium name="EnsemblProtists"/>
        </authorList>
    </citation>
    <scope>IDENTIFICATION</scope>
</reference>
<dbReference type="Pfam" id="PF13409">
    <property type="entry name" value="GST_N_2"/>
    <property type="match status" value="1"/>
</dbReference>
<dbReference type="PROSITE" id="PS01229">
    <property type="entry name" value="COF_2"/>
    <property type="match status" value="1"/>
</dbReference>
<dbReference type="KEGG" id="ehx:EMIHUDRAFT_244445"/>
<dbReference type="RefSeq" id="XP_005769516.1">
    <property type="nucleotide sequence ID" value="XM_005769459.1"/>
</dbReference>
<dbReference type="SFLD" id="SFLDG00358">
    <property type="entry name" value="Main_(cytGST)"/>
    <property type="match status" value="1"/>
</dbReference>
<dbReference type="PROSITE" id="PS50404">
    <property type="entry name" value="GST_NTER"/>
    <property type="match status" value="1"/>
</dbReference>
<feature type="domain" description="GST C-terminal" evidence="2">
    <location>
        <begin position="414"/>
        <end position="539"/>
    </location>
</feature>
<dbReference type="Gene3D" id="3.40.50.1000">
    <property type="entry name" value="HAD superfamily/HAD-like"/>
    <property type="match status" value="1"/>
</dbReference>
<dbReference type="eggNOG" id="KOG0406">
    <property type="taxonomic scope" value="Eukaryota"/>
</dbReference>
<proteinExistence type="predicted"/>
<dbReference type="SUPFAM" id="SSF52833">
    <property type="entry name" value="Thioredoxin-like"/>
    <property type="match status" value="1"/>
</dbReference>
<reference evidence="4" key="1">
    <citation type="journal article" date="2013" name="Nature">
        <title>Pan genome of the phytoplankton Emiliania underpins its global distribution.</title>
        <authorList>
            <person name="Read B.A."/>
            <person name="Kegel J."/>
            <person name="Klute M.J."/>
            <person name="Kuo A."/>
            <person name="Lefebvre S.C."/>
            <person name="Maumus F."/>
            <person name="Mayer C."/>
            <person name="Miller J."/>
            <person name="Monier A."/>
            <person name="Salamov A."/>
            <person name="Young J."/>
            <person name="Aguilar M."/>
            <person name="Claverie J.M."/>
            <person name="Frickenhaus S."/>
            <person name="Gonzalez K."/>
            <person name="Herman E.K."/>
            <person name="Lin Y.C."/>
            <person name="Napier J."/>
            <person name="Ogata H."/>
            <person name="Sarno A.F."/>
            <person name="Shmutz J."/>
            <person name="Schroeder D."/>
            <person name="de Vargas C."/>
            <person name="Verret F."/>
            <person name="von Dassow P."/>
            <person name="Valentin K."/>
            <person name="Van de Peer Y."/>
            <person name="Wheeler G."/>
            <person name="Dacks J.B."/>
            <person name="Delwiche C.F."/>
            <person name="Dyhrman S.T."/>
            <person name="Glockner G."/>
            <person name="John U."/>
            <person name="Richards T."/>
            <person name="Worden A.Z."/>
            <person name="Zhang X."/>
            <person name="Grigoriev I.V."/>
            <person name="Allen A.E."/>
            <person name="Bidle K."/>
            <person name="Borodovsky M."/>
            <person name="Bowler C."/>
            <person name="Brownlee C."/>
            <person name="Cock J.M."/>
            <person name="Elias M."/>
            <person name="Gladyshev V.N."/>
            <person name="Groth M."/>
            <person name="Guda C."/>
            <person name="Hadaegh A."/>
            <person name="Iglesias-Rodriguez M.D."/>
            <person name="Jenkins J."/>
            <person name="Jones B.M."/>
            <person name="Lawson T."/>
            <person name="Leese F."/>
            <person name="Lindquist E."/>
            <person name="Lobanov A."/>
            <person name="Lomsadze A."/>
            <person name="Malik S.B."/>
            <person name="Marsh M.E."/>
            <person name="Mackinder L."/>
            <person name="Mock T."/>
            <person name="Mueller-Roeber B."/>
            <person name="Pagarete A."/>
            <person name="Parker M."/>
            <person name="Probert I."/>
            <person name="Quesneville H."/>
            <person name="Raines C."/>
            <person name="Rensing S.A."/>
            <person name="Riano-Pachon D.M."/>
            <person name="Richier S."/>
            <person name="Rokitta S."/>
            <person name="Shiraiwa Y."/>
            <person name="Soanes D.M."/>
            <person name="van der Giezen M."/>
            <person name="Wahlund T.M."/>
            <person name="Williams B."/>
            <person name="Wilson W."/>
            <person name="Wolfe G."/>
            <person name="Wurch L.L."/>
        </authorList>
    </citation>
    <scope>NUCLEOTIDE SEQUENCE</scope>
</reference>
<keyword evidence="4" id="KW-1185">Reference proteome</keyword>
<dbReference type="InterPro" id="IPR036249">
    <property type="entry name" value="Thioredoxin-like_sf"/>
</dbReference>
<dbReference type="Pfam" id="PF13410">
    <property type="entry name" value="GST_C_2"/>
    <property type="match status" value="1"/>
</dbReference>
<dbReference type="GeneID" id="17263242"/>
<dbReference type="InterPro" id="IPR040079">
    <property type="entry name" value="Glutathione_S-Trfase"/>
</dbReference>
<dbReference type="PROSITE" id="PS50405">
    <property type="entry name" value="GST_CTER"/>
    <property type="match status" value="1"/>
</dbReference>
<dbReference type="HOGENOM" id="CLU_493861_0_0_1"/>
<accession>A0A0D3J0Q2</accession>
<protein>
    <recommendedName>
        <fullName evidence="5">Glutathione S-transferase</fullName>
    </recommendedName>
</protein>
<dbReference type="InterPro" id="IPR023214">
    <property type="entry name" value="HAD_sf"/>
</dbReference>
<dbReference type="EnsemblProtists" id="EOD17087">
    <property type="protein sequence ID" value="EOD17087"/>
    <property type="gene ID" value="EMIHUDRAFT_244445"/>
</dbReference>
<dbReference type="SUPFAM" id="SSF47616">
    <property type="entry name" value="GST C-terminal domain-like"/>
    <property type="match status" value="1"/>
</dbReference>
<dbReference type="CDD" id="cd00299">
    <property type="entry name" value="GST_C_family"/>
    <property type="match status" value="1"/>
</dbReference>
<dbReference type="Gene3D" id="3.30.1240.10">
    <property type="match status" value="1"/>
</dbReference>
<dbReference type="SFLD" id="SFLDS00019">
    <property type="entry name" value="Glutathione_Transferase_(cytos"/>
    <property type="match status" value="1"/>
</dbReference>
<feature type="domain" description="GST N-terminal" evidence="1">
    <location>
        <begin position="311"/>
        <end position="409"/>
    </location>
</feature>
<dbReference type="PANTHER" id="PTHR43968">
    <property type="match status" value="1"/>
</dbReference>
<evidence type="ECO:0000313" key="3">
    <source>
        <dbReference type="EnsemblProtists" id="EOD17087"/>
    </source>
</evidence>
<dbReference type="SUPFAM" id="SSF56784">
    <property type="entry name" value="HAD-like"/>
    <property type="match status" value="1"/>
</dbReference>
<dbReference type="PANTHER" id="PTHR43968:SF6">
    <property type="entry name" value="GLUTATHIONE S-TRANSFERASE OMEGA"/>
    <property type="match status" value="1"/>
</dbReference>
<evidence type="ECO:0000313" key="4">
    <source>
        <dbReference type="Proteomes" id="UP000013827"/>
    </source>
</evidence>
<dbReference type="Gene3D" id="1.20.1050.10">
    <property type="match status" value="1"/>
</dbReference>
<name>A0A0D3J0Q2_EMIH1</name>
<dbReference type="PaxDb" id="2903-EOD17087"/>
<dbReference type="InterPro" id="IPR036282">
    <property type="entry name" value="Glutathione-S-Trfase_C_sf"/>
</dbReference>
<dbReference type="InterPro" id="IPR050983">
    <property type="entry name" value="GST_Omega/HSP26"/>
</dbReference>